<dbReference type="InterPro" id="IPR050179">
    <property type="entry name" value="Trans_hexapeptide_repeat"/>
</dbReference>
<protein>
    <submittedName>
        <fullName evidence="5">Sugar O-acyltransferase, sialic acid O-acetyltransferase NeuD family</fullName>
    </submittedName>
</protein>
<gene>
    <name evidence="5" type="ORF">SAMN04487992_11154</name>
</gene>
<dbReference type="Proteomes" id="UP000182114">
    <property type="component" value="Unassembled WGS sequence"/>
</dbReference>
<dbReference type="Pfam" id="PF17836">
    <property type="entry name" value="PglD_N"/>
    <property type="match status" value="1"/>
</dbReference>
<dbReference type="PANTHER" id="PTHR43300">
    <property type="entry name" value="ACETYLTRANSFERASE"/>
    <property type="match status" value="1"/>
</dbReference>
<evidence type="ECO:0000259" key="3">
    <source>
        <dbReference type="Pfam" id="PF13480"/>
    </source>
</evidence>
<organism evidence="5 6">
    <name type="scientific">Cellulophaga baltica</name>
    <dbReference type="NCBI Taxonomy" id="76594"/>
    <lineage>
        <taxon>Bacteria</taxon>
        <taxon>Pseudomonadati</taxon>
        <taxon>Bacteroidota</taxon>
        <taxon>Flavobacteriia</taxon>
        <taxon>Flavobacteriales</taxon>
        <taxon>Flavobacteriaceae</taxon>
        <taxon>Cellulophaga</taxon>
    </lineage>
</organism>
<dbReference type="InterPro" id="IPR016181">
    <property type="entry name" value="Acyl_CoA_acyltransferase"/>
</dbReference>
<dbReference type="InterPro" id="IPR020019">
    <property type="entry name" value="AcTrfase_PglD-like"/>
</dbReference>
<sequence>MKNAVILGGGTYGEVFLTYLTEQGFNIIGFVDDNKESLGKLIHGVPVLGNFQDLVKNNFSKKIHQVFCPIGDNIIRTKYLGILNREGFETPNFIHDTALINKDVQIGNGVYLLPGVMIMPHTKIEDYVIISMGSHVAHHTLIKRGSFISTGVNIGAGILIKRKAFLGISSTVMTGVKIVGENTIIGSGAVVIRDVEDNHVVAGVPAKTLKVRDPINDEELILEKPKNKNLKLLGYSLQCYNLKSEDDIATYNVHLKNFEGCDVFYKTALFNIENSETEHLKYFILKKRNTVIAMMPFSLRKIILQEKNTTYYDVSSFYGYSGPLFNKEISPTDTDTFWHLVDDWYINNKVITEFIRFNLEGNYKRYSGNLIPTLNNVKGTIFSDETLQWEGFTPKVRNNYRKAVSNGLTSKIYHGTIDENLIEVFHEIYISTMKRNNADQTYYFSLGYFKKLIHDNPQNTVLALIFKDKIAISSELLLLNNTTMYSFLGGTLENYFDFRPNDFLKMEAIKWGRKNGYANYILGGGRSNDDSLYRYKKSFFPKNNDVIYYTGRKIINEVVYEKLTTLARKYAYKLNKKDIVEDFFPLYRKAEKEQ</sequence>
<dbReference type="NCBIfam" id="TIGR03570">
    <property type="entry name" value="NeuD_NnaD"/>
    <property type="match status" value="1"/>
</dbReference>
<keyword evidence="5" id="KW-0808">Transferase</keyword>
<keyword evidence="6" id="KW-1185">Reference proteome</keyword>
<dbReference type="GO" id="GO:0016755">
    <property type="term" value="F:aminoacyltransferase activity"/>
    <property type="evidence" value="ECO:0007669"/>
    <property type="project" value="InterPro"/>
</dbReference>
<feature type="binding site" evidence="2">
    <location>
        <position position="168"/>
    </location>
    <ligand>
        <name>acetyl-CoA</name>
        <dbReference type="ChEBI" id="CHEBI:57288"/>
    </ligand>
</feature>
<dbReference type="Pfam" id="PF13480">
    <property type="entry name" value="Acetyltransf_6"/>
    <property type="match status" value="1"/>
</dbReference>
<evidence type="ECO:0000313" key="5">
    <source>
        <dbReference type="EMBL" id="SDF31362.1"/>
    </source>
</evidence>
<feature type="binding site" evidence="2">
    <location>
        <position position="71"/>
    </location>
    <ligand>
        <name>substrate</name>
    </ligand>
</feature>
<evidence type="ECO:0000256" key="2">
    <source>
        <dbReference type="PIRSR" id="PIRSR620019-2"/>
    </source>
</evidence>
<dbReference type="InterPro" id="IPR003447">
    <property type="entry name" value="FEMABX"/>
</dbReference>
<evidence type="ECO:0000256" key="1">
    <source>
        <dbReference type="ARBA" id="ARBA00007274"/>
    </source>
</evidence>
<dbReference type="AlphaFoldDB" id="A0A1G7K2K3"/>
<dbReference type="eggNOG" id="COG0110">
    <property type="taxonomic scope" value="Bacteria"/>
</dbReference>
<dbReference type="PROSITE" id="PS51191">
    <property type="entry name" value="FEMABX"/>
    <property type="match status" value="1"/>
</dbReference>
<keyword evidence="5" id="KW-0012">Acyltransferase</keyword>
<comment type="similarity">
    <text evidence="1">Belongs to the transferase hexapeptide repeat family.</text>
</comment>
<feature type="binding site" evidence="2">
    <location>
        <begin position="32"/>
        <end position="33"/>
    </location>
    <ligand>
        <name>substrate</name>
    </ligand>
</feature>
<dbReference type="eggNOG" id="COG1086">
    <property type="taxonomic scope" value="Bacteria"/>
</dbReference>
<dbReference type="Gene3D" id="3.40.50.20">
    <property type="match status" value="1"/>
</dbReference>
<dbReference type="SUPFAM" id="SSF55729">
    <property type="entry name" value="Acyl-CoA N-acyltransferases (Nat)"/>
    <property type="match status" value="1"/>
</dbReference>
<dbReference type="InterPro" id="IPR041561">
    <property type="entry name" value="PglD_N"/>
</dbReference>
<dbReference type="GO" id="GO:0044038">
    <property type="term" value="P:cell wall macromolecule biosynthetic process"/>
    <property type="evidence" value="ECO:0007669"/>
    <property type="project" value="InterPro"/>
</dbReference>
<proteinExistence type="inferred from homology"/>
<dbReference type="PANTHER" id="PTHR43300:SF7">
    <property type="entry name" value="UDP-N-ACETYLBACILLOSAMINE N-ACETYLTRANSFERASE"/>
    <property type="match status" value="1"/>
</dbReference>
<reference evidence="6" key="1">
    <citation type="submission" date="2016-10" db="EMBL/GenBank/DDBJ databases">
        <authorList>
            <person name="Varghese N."/>
            <person name="Submissions S."/>
        </authorList>
    </citation>
    <scope>NUCLEOTIDE SEQUENCE [LARGE SCALE GENOMIC DNA]</scope>
    <source>
        <strain evidence="6">DSM 24729</strain>
    </source>
</reference>
<dbReference type="CDD" id="cd03360">
    <property type="entry name" value="LbH_AT_putative"/>
    <property type="match status" value="1"/>
</dbReference>
<evidence type="ECO:0000259" key="4">
    <source>
        <dbReference type="Pfam" id="PF17836"/>
    </source>
</evidence>
<dbReference type="Gene3D" id="2.160.10.10">
    <property type="entry name" value="Hexapeptide repeat proteins"/>
    <property type="match status" value="1"/>
</dbReference>
<dbReference type="SUPFAM" id="SSF51161">
    <property type="entry name" value="Trimeric LpxA-like enzymes"/>
    <property type="match status" value="1"/>
</dbReference>
<dbReference type="eggNOG" id="COG2348">
    <property type="taxonomic scope" value="Bacteria"/>
</dbReference>
<dbReference type="EMBL" id="FNBD01000011">
    <property type="protein sequence ID" value="SDF31362.1"/>
    <property type="molecule type" value="Genomic_DNA"/>
</dbReference>
<feature type="domain" description="BioF2-like acetyltransferase" evidence="3">
    <location>
        <begin position="395"/>
        <end position="536"/>
    </location>
</feature>
<dbReference type="Gene3D" id="3.40.630.30">
    <property type="match status" value="1"/>
</dbReference>
<dbReference type="RefSeq" id="WP_083332281.1">
    <property type="nucleotide sequence ID" value="NZ_FNBD01000011.1"/>
</dbReference>
<dbReference type="InterPro" id="IPR038740">
    <property type="entry name" value="BioF2-like_GNAT_dom"/>
</dbReference>
<feature type="domain" description="PglD N-terminal" evidence="4">
    <location>
        <begin position="4"/>
        <end position="79"/>
    </location>
</feature>
<accession>A0A1G7K2K3</accession>
<evidence type="ECO:0000313" key="6">
    <source>
        <dbReference type="Proteomes" id="UP000182114"/>
    </source>
</evidence>
<name>A0A1G7K2K3_9FLAO</name>
<dbReference type="InterPro" id="IPR011004">
    <property type="entry name" value="Trimer_LpxA-like_sf"/>
</dbReference>